<organism evidence="1 2">
    <name type="scientific">Ancylostoma ceylanicum</name>
    <dbReference type="NCBI Taxonomy" id="53326"/>
    <lineage>
        <taxon>Eukaryota</taxon>
        <taxon>Metazoa</taxon>
        <taxon>Ecdysozoa</taxon>
        <taxon>Nematoda</taxon>
        <taxon>Chromadorea</taxon>
        <taxon>Rhabditida</taxon>
        <taxon>Rhabditina</taxon>
        <taxon>Rhabditomorpha</taxon>
        <taxon>Strongyloidea</taxon>
        <taxon>Ancylostomatidae</taxon>
        <taxon>Ancylostomatinae</taxon>
        <taxon>Ancylostoma</taxon>
    </lineage>
</organism>
<evidence type="ECO:0000313" key="1">
    <source>
        <dbReference type="EMBL" id="EYC15043.1"/>
    </source>
</evidence>
<accession>A0A016UKQ3</accession>
<reference evidence="2" key="1">
    <citation type="journal article" date="2015" name="Nat. Genet.">
        <title>The genome and transcriptome of the zoonotic hookworm Ancylostoma ceylanicum identify infection-specific gene families.</title>
        <authorList>
            <person name="Schwarz E.M."/>
            <person name="Hu Y."/>
            <person name="Antoshechkin I."/>
            <person name="Miller M.M."/>
            <person name="Sternberg P.W."/>
            <person name="Aroian R.V."/>
        </authorList>
    </citation>
    <scope>NUCLEOTIDE SEQUENCE</scope>
    <source>
        <strain evidence="2">HY135</strain>
    </source>
</reference>
<dbReference type="STRING" id="53326.A0A016UKQ3"/>
<dbReference type="InterPro" id="IPR016024">
    <property type="entry name" value="ARM-type_fold"/>
</dbReference>
<comment type="caution">
    <text evidence="1">The sequence shown here is derived from an EMBL/GenBank/DDBJ whole genome shotgun (WGS) entry which is preliminary data.</text>
</comment>
<dbReference type="EMBL" id="JARK01001374">
    <property type="protein sequence ID" value="EYC15043.1"/>
    <property type="molecule type" value="Genomic_DNA"/>
</dbReference>
<dbReference type="Proteomes" id="UP000024635">
    <property type="component" value="Unassembled WGS sequence"/>
</dbReference>
<proteinExistence type="predicted"/>
<protein>
    <submittedName>
        <fullName evidence="1">Uncharacterized protein</fullName>
    </submittedName>
</protein>
<dbReference type="AlphaFoldDB" id="A0A016UKQ3"/>
<dbReference type="Gene3D" id="1.25.10.10">
    <property type="entry name" value="Leucine-rich Repeat Variant"/>
    <property type="match status" value="1"/>
</dbReference>
<evidence type="ECO:0000313" key="2">
    <source>
        <dbReference type="Proteomes" id="UP000024635"/>
    </source>
</evidence>
<dbReference type="SUPFAM" id="SSF48371">
    <property type="entry name" value="ARM repeat"/>
    <property type="match status" value="1"/>
</dbReference>
<gene>
    <name evidence="1" type="primary">Acey_s0038.g3600</name>
    <name evidence="1" type="ORF">Y032_0038g3600</name>
</gene>
<dbReference type="InterPro" id="IPR011989">
    <property type="entry name" value="ARM-like"/>
</dbReference>
<name>A0A016UKQ3_9BILA</name>
<sequence length="150" mass="17456">MFFIQILQQSSDPCEVEGALRMIGELNHQLTKSKKYKKDVERMLDALIISRLRDHSKFVRARAAWCLKEYSDAHFHTKSIIVKKYRATELAIRLGLDYGDWQGTPIYDLMSHTERKSLEFDENFLPVLESNRKREAIKDVSDPPAKLSKA</sequence>
<keyword evidence="2" id="KW-1185">Reference proteome</keyword>